<dbReference type="GO" id="GO:0070824">
    <property type="term" value="C:SHREC complex"/>
    <property type="evidence" value="ECO:0007669"/>
    <property type="project" value="InterPro"/>
</dbReference>
<feature type="domain" description="Cryptic loci regulator 2 N-terminal" evidence="3">
    <location>
        <begin position="82"/>
        <end position="167"/>
    </location>
</feature>
<dbReference type="PANTHER" id="PTHR38046:SF1">
    <property type="entry name" value="CRYPTIC LOCI REGULATOR 2"/>
    <property type="match status" value="1"/>
</dbReference>
<dbReference type="GO" id="GO:0033553">
    <property type="term" value="C:rDNA heterochromatin"/>
    <property type="evidence" value="ECO:0007669"/>
    <property type="project" value="TreeGrafter"/>
</dbReference>
<dbReference type="Proteomes" id="UP000237438">
    <property type="component" value="Unassembled WGS sequence"/>
</dbReference>
<comment type="caution">
    <text evidence="4">The sequence shown here is derived from an EMBL/GenBank/DDBJ whole genome shotgun (WGS) entry which is preliminary data.</text>
</comment>
<dbReference type="InterPro" id="IPR031915">
    <property type="entry name" value="Clr2_N"/>
</dbReference>
<evidence type="ECO:0000259" key="3">
    <source>
        <dbReference type="Pfam" id="PF16761"/>
    </source>
</evidence>
<dbReference type="EMBL" id="PEDP01001099">
    <property type="protein sequence ID" value="POS84262.1"/>
    <property type="molecule type" value="Genomic_DNA"/>
</dbReference>
<feature type="region of interest" description="Disordered" evidence="1">
    <location>
        <begin position="539"/>
        <end position="582"/>
    </location>
</feature>
<proteinExistence type="predicted"/>
<organism evidence="4 5">
    <name type="scientific">Erysiphe pulchra</name>
    <dbReference type="NCBI Taxonomy" id="225359"/>
    <lineage>
        <taxon>Eukaryota</taxon>
        <taxon>Fungi</taxon>
        <taxon>Dikarya</taxon>
        <taxon>Ascomycota</taxon>
        <taxon>Pezizomycotina</taxon>
        <taxon>Leotiomycetes</taxon>
        <taxon>Erysiphales</taxon>
        <taxon>Erysiphaceae</taxon>
        <taxon>Erysiphe</taxon>
    </lineage>
</organism>
<feature type="domain" description="Cryptic loci regulator 2 C-terminal" evidence="2">
    <location>
        <begin position="393"/>
        <end position="509"/>
    </location>
</feature>
<dbReference type="GO" id="GO:0030466">
    <property type="term" value="P:silent mating-type cassette heterochromatin formation"/>
    <property type="evidence" value="ECO:0007669"/>
    <property type="project" value="TreeGrafter"/>
</dbReference>
<feature type="region of interest" description="Disordered" evidence="1">
    <location>
        <begin position="22"/>
        <end position="41"/>
    </location>
</feature>
<dbReference type="InterPro" id="IPR018839">
    <property type="entry name" value="Tscrpt-silencing_Clr2_C"/>
</dbReference>
<keyword evidence="5" id="KW-1185">Reference proteome</keyword>
<name>A0A2S4PQE3_9PEZI</name>
<dbReference type="STRING" id="225359.A0A2S4PQE3"/>
<gene>
    <name evidence="4" type="ORF">EPUL_005106</name>
</gene>
<dbReference type="GO" id="GO:0031934">
    <property type="term" value="C:mating-type region heterochromatin"/>
    <property type="evidence" value="ECO:0007669"/>
    <property type="project" value="TreeGrafter"/>
</dbReference>
<feature type="compositionally biased region" description="Basic and acidic residues" evidence="1">
    <location>
        <begin position="540"/>
        <end position="552"/>
    </location>
</feature>
<dbReference type="InterPro" id="IPR038986">
    <property type="entry name" value="Clr2"/>
</dbReference>
<evidence type="ECO:0000259" key="2">
    <source>
        <dbReference type="Pfam" id="PF10383"/>
    </source>
</evidence>
<evidence type="ECO:0008006" key="6">
    <source>
        <dbReference type="Google" id="ProtNLM"/>
    </source>
</evidence>
<evidence type="ECO:0000313" key="5">
    <source>
        <dbReference type="Proteomes" id="UP000237438"/>
    </source>
</evidence>
<feature type="compositionally biased region" description="Polar residues" evidence="1">
    <location>
        <begin position="22"/>
        <end position="35"/>
    </location>
</feature>
<dbReference type="Pfam" id="PF10383">
    <property type="entry name" value="Clr2"/>
    <property type="match status" value="1"/>
</dbReference>
<dbReference type="Pfam" id="PF16761">
    <property type="entry name" value="Clr2_transil"/>
    <property type="match status" value="1"/>
</dbReference>
<sequence>MATYYPVTVCRSDGLLEVTTNHGTELNQPTPNQLNDKPDEKGNVNYYRKLSESDAKAIDWRRKIGGMLMNILGGRAHADRNYILTELPDGYVLWEHIKYNKNKGLDVKKKDKGKHAAGMYDRQDAYLYGHPQGRKKRYRSPADFFPHLLWLGTDKEGDSANCSCKICSPDGDEDTIDESIPMRVEEFQPKKEPKLLLPSNPTIIPRFIVSTTQSVANQLSSTASTASTTPAMPQKPTIQLPTKKLSEEQNADSQPVPINKFIYRPGELVWFNNGSNWRLGVISKRNLKLNYPPRYLIQPLSNPEQYQELRIKEQDALRPWLAWSVPETTNPDLKNMHYDSVPWDRVVRGEFDNGRNPDYVVDSSILAAKNIDASYSLFDRIENAVVGNGDVAYNGMFLGAEKIWSGEPVRLSGYGSDIVILIIDRMIERIGSRPNVIFIGDEYKLVEMPSHSRTTTDWSKYSHNLPPRMITDITFRNDVAARKGIWYEWRLIATPSTKNLKDIKGRWYETQTLLPILKTPQKYHADLLLGLTSDAGEWMNGRKDNNNIPDKRQKNRRSTLGKSVPDDFKVSRGLDGAPEDDVFPEEQIPLPSDFENIDHFMDLDQALYGVEA</sequence>
<dbReference type="AlphaFoldDB" id="A0A2S4PQE3"/>
<evidence type="ECO:0000313" key="4">
    <source>
        <dbReference type="EMBL" id="POS84262.1"/>
    </source>
</evidence>
<evidence type="ECO:0000256" key="1">
    <source>
        <dbReference type="SAM" id="MobiDB-lite"/>
    </source>
</evidence>
<protein>
    <recommendedName>
        <fullName evidence="6">Cryptic loci regulator 2 N-terminal domain-containing protein</fullName>
    </recommendedName>
</protein>
<dbReference type="PANTHER" id="PTHR38046">
    <property type="entry name" value="CRYPTIC LOCI REGULATOR 2"/>
    <property type="match status" value="1"/>
</dbReference>
<dbReference type="OrthoDB" id="2421327at2759"/>
<reference evidence="4 5" key="1">
    <citation type="submission" date="2017-10" db="EMBL/GenBank/DDBJ databases">
        <title>Development of genomic resources for the powdery mildew, Erysiphe pulchra.</title>
        <authorList>
            <person name="Wadl P.A."/>
            <person name="Mack B.M."/>
            <person name="Moore G."/>
            <person name="Beltz S.B."/>
        </authorList>
    </citation>
    <scope>NUCLEOTIDE SEQUENCE [LARGE SCALE GENOMIC DNA]</scope>
    <source>
        <strain evidence="4">Cflorida</strain>
    </source>
</reference>
<accession>A0A2S4PQE3</accession>